<feature type="transmembrane region" description="Helical" evidence="1">
    <location>
        <begin position="395"/>
        <end position="412"/>
    </location>
</feature>
<feature type="transmembrane region" description="Helical" evidence="1">
    <location>
        <begin position="272"/>
        <end position="301"/>
    </location>
</feature>
<accession>A0A2T1GF57</accession>
<keyword evidence="4" id="KW-1185">Reference proteome</keyword>
<dbReference type="RefSeq" id="WP_106305016.1">
    <property type="nucleotide sequence ID" value="NZ_PVWO01000139.1"/>
</dbReference>
<sequence length="577" mass="63652">MLYFISVWTLLLIGCCSCGFGLLNILEINIPRSHSPFSRLGDRAIVSTWLGMLAIAITLLATALFIPLSPLIGGVVFSIFLVISLRSRSTRLEIVELYRQISKPQILVYLGVAIALAAFFAQPVRWDDTGLYHYSLVRWFAQFGMVPGLALLFPNFGFTSAWFAFAAPLNPDWAIARTIAVTNGFIFLLAVLQLLISCQRLLRQQARFIDIFVAVYYSCILLLTIGTNLMLIILVSPSTDIPALLLVAIVTWAMLTIETAPGSDRLTPARQLVPLVIAVGAVSIKLTTLPLLLVTGLWFIFRAGFNRNIFQRMGIAAVVSLLLVPFLLSSIVTSGCPIYPSSAFCLNVPWAVGADRSTANATHHWVTWYGKPPAGIAPWLWAFKQWFATTTGNKITVLMSLISAGCAIYALKTRSCQRYLGSIGIFVVGISFFLMTSPLNRFMLPYFLIVPALAVAIYYGSDVATESLMPPLQASNSIVILPQKLPIHLPKLVVILPLIVAAISTVHRVQTDYSLLILPPARDLNVTIERQVNDVTYFFPLGSSPRCWTNELPCAYHPTKVRLRDPDRGIKAGFIRS</sequence>
<keyword evidence="1" id="KW-0812">Transmembrane</keyword>
<feature type="transmembrane region" description="Helical" evidence="1">
    <location>
        <begin position="68"/>
        <end position="85"/>
    </location>
</feature>
<feature type="transmembrane region" description="Helical" evidence="1">
    <location>
        <begin position="442"/>
        <end position="460"/>
    </location>
</feature>
<evidence type="ECO:0000256" key="1">
    <source>
        <dbReference type="SAM" id="Phobius"/>
    </source>
</evidence>
<feature type="transmembrane region" description="Helical" evidence="1">
    <location>
        <begin position="44"/>
        <end position="62"/>
    </location>
</feature>
<evidence type="ECO:0000259" key="2">
    <source>
        <dbReference type="Pfam" id="PF26626"/>
    </source>
</evidence>
<comment type="caution">
    <text evidence="3">The sequence shown here is derived from an EMBL/GenBank/DDBJ whole genome shotgun (WGS) entry which is preliminary data.</text>
</comment>
<dbReference type="EMBL" id="PVWO01000139">
    <property type="protein sequence ID" value="PSB56209.1"/>
    <property type="molecule type" value="Genomic_DNA"/>
</dbReference>
<dbReference type="InterPro" id="IPR058514">
    <property type="entry name" value="DUF8201"/>
</dbReference>
<dbReference type="NCBIfam" id="NF047510">
    <property type="entry name" value="LIC_10190_fam"/>
    <property type="match status" value="1"/>
</dbReference>
<dbReference type="Pfam" id="PF26626">
    <property type="entry name" value="DUF8201"/>
    <property type="match status" value="1"/>
</dbReference>
<dbReference type="Proteomes" id="UP000238937">
    <property type="component" value="Unassembled WGS sequence"/>
</dbReference>
<feature type="transmembrane region" description="Helical" evidence="1">
    <location>
        <begin position="144"/>
        <end position="167"/>
    </location>
</feature>
<proteinExistence type="predicted"/>
<dbReference type="OrthoDB" id="455143at2"/>
<feature type="transmembrane region" description="Helical" evidence="1">
    <location>
        <begin position="174"/>
        <end position="196"/>
    </location>
</feature>
<feature type="transmembrane region" description="Helical" evidence="1">
    <location>
        <begin position="313"/>
        <end position="332"/>
    </location>
</feature>
<organism evidence="3 4">
    <name type="scientific">Chamaesiphon polymorphus CCALA 037</name>
    <dbReference type="NCBI Taxonomy" id="2107692"/>
    <lineage>
        <taxon>Bacteria</taxon>
        <taxon>Bacillati</taxon>
        <taxon>Cyanobacteriota</taxon>
        <taxon>Cyanophyceae</taxon>
        <taxon>Gomontiellales</taxon>
        <taxon>Chamaesiphonaceae</taxon>
        <taxon>Chamaesiphon</taxon>
    </lineage>
</organism>
<feature type="transmembrane region" description="Helical" evidence="1">
    <location>
        <begin position="419"/>
        <end position="436"/>
    </location>
</feature>
<dbReference type="InterPro" id="IPR058065">
    <property type="entry name" value="LIC_10190-like"/>
</dbReference>
<protein>
    <recommendedName>
        <fullName evidence="2">DUF8201 domain-containing protein</fullName>
    </recommendedName>
</protein>
<feature type="domain" description="DUF8201" evidence="2">
    <location>
        <begin position="1"/>
        <end position="448"/>
    </location>
</feature>
<reference evidence="3 4" key="1">
    <citation type="submission" date="2018-03" db="EMBL/GenBank/DDBJ databases">
        <title>The ancient ancestry and fast evolution of plastids.</title>
        <authorList>
            <person name="Moore K.R."/>
            <person name="Magnabosco C."/>
            <person name="Momper L."/>
            <person name="Gold D.A."/>
            <person name="Bosak T."/>
            <person name="Fournier G.P."/>
        </authorList>
    </citation>
    <scope>NUCLEOTIDE SEQUENCE [LARGE SCALE GENOMIC DNA]</scope>
    <source>
        <strain evidence="3 4">CCALA 037</strain>
    </source>
</reference>
<feature type="transmembrane region" description="Helical" evidence="1">
    <location>
        <begin position="241"/>
        <end position="260"/>
    </location>
</feature>
<evidence type="ECO:0000313" key="3">
    <source>
        <dbReference type="EMBL" id="PSB56209.1"/>
    </source>
</evidence>
<dbReference type="AlphaFoldDB" id="A0A2T1GF57"/>
<feature type="transmembrane region" description="Helical" evidence="1">
    <location>
        <begin position="6"/>
        <end position="23"/>
    </location>
</feature>
<gene>
    <name evidence="3" type="ORF">C7B77_12640</name>
</gene>
<feature type="transmembrane region" description="Helical" evidence="1">
    <location>
        <begin position="208"/>
        <end position="234"/>
    </location>
</feature>
<evidence type="ECO:0000313" key="4">
    <source>
        <dbReference type="Proteomes" id="UP000238937"/>
    </source>
</evidence>
<name>A0A2T1GF57_9CYAN</name>
<keyword evidence="1" id="KW-0472">Membrane</keyword>
<feature type="transmembrane region" description="Helical" evidence="1">
    <location>
        <begin position="106"/>
        <end position="124"/>
    </location>
</feature>
<keyword evidence="1" id="KW-1133">Transmembrane helix</keyword>